<gene>
    <name evidence="3" type="ORF">LTR84_005818</name>
</gene>
<evidence type="ECO:0000313" key="4">
    <source>
        <dbReference type="Proteomes" id="UP001358417"/>
    </source>
</evidence>
<reference evidence="3 4" key="1">
    <citation type="submission" date="2023-08" db="EMBL/GenBank/DDBJ databases">
        <title>Black Yeasts Isolated from many extreme environments.</title>
        <authorList>
            <person name="Coleine C."/>
            <person name="Stajich J.E."/>
            <person name="Selbmann L."/>
        </authorList>
    </citation>
    <scope>NUCLEOTIDE SEQUENCE [LARGE SCALE GENOMIC DNA]</scope>
    <source>
        <strain evidence="3 4">CCFEE 5792</strain>
    </source>
</reference>
<evidence type="ECO:0000256" key="2">
    <source>
        <dbReference type="SAM" id="MobiDB-lite"/>
    </source>
</evidence>
<dbReference type="NCBIfam" id="NF041278">
    <property type="entry name" value="CmcJ_NvfI_EfuI"/>
    <property type="match status" value="1"/>
</dbReference>
<comment type="similarity">
    <text evidence="1">Belongs to the asaB hydroxylase/desaturase family.</text>
</comment>
<comment type="caution">
    <text evidence="3">The sequence shown here is derived from an EMBL/GenBank/DDBJ whole genome shotgun (WGS) entry which is preliminary data.</text>
</comment>
<feature type="compositionally biased region" description="Low complexity" evidence="2">
    <location>
        <begin position="12"/>
        <end position="21"/>
    </location>
</feature>
<dbReference type="AlphaFoldDB" id="A0AAV9N4X7"/>
<proteinExistence type="inferred from homology"/>
<accession>A0AAV9N4X7</accession>
<evidence type="ECO:0000256" key="1">
    <source>
        <dbReference type="ARBA" id="ARBA00023604"/>
    </source>
</evidence>
<dbReference type="InterPro" id="IPR044053">
    <property type="entry name" value="AsaB-like"/>
</dbReference>
<sequence>MSTTATTESLPVKSVGSKGSKSVEGGVVHYVRPGDVPVTSPHLVHLPHISEFRDPCRIELHDLRPIRSIEEYPRNEVKLGELAVRGFLGVHCPSALNAAPYFGAHWRDQKLIDRVYVPEAVDMIKKVTGAKQAFVEMVVLRAAAREEVTNPEPYGAPEGDLPYYDGFQPNCKGVSPEPRVHVDLAPAGARNHIRHVHPKMSDAVAPIIAAEDRLKALGLSVQENYHAPGSKNPRWAVYSLWRPVKRVPRDPLAVADSTTLIPTDYVPANVNMGTYDQHCYTATFSPRHKWYWLPEQEPDEVLIITLFDSLMDKQQPIPGGGALHTSVDLEGTENVTEKRQSTELRVLVIWD</sequence>
<organism evidence="3 4">
    <name type="scientific">Exophiala bonariae</name>
    <dbReference type="NCBI Taxonomy" id="1690606"/>
    <lineage>
        <taxon>Eukaryota</taxon>
        <taxon>Fungi</taxon>
        <taxon>Dikarya</taxon>
        <taxon>Ascomycota</taxon>
        <taxon>Pezizomycotina</taxon>
        <taxon>Eurotiomycetes</taxon>
        <taxon>Chaetothyriomycetidae</taxon>
        <taxon>Chaetothyriales</taxon>
        <taxon>Herpotrichiellaceae</taxon>
        <taxon>Exophiala</taxon>
    </lineage>
</organism>
<dbReference type="EMBL" id="JAVRRD010000022">
    <property type="protein sequence ID" value="KAK5048148.1"/>
    <property type="molecule type" value="Genomic_DNA"/>
</dbReference>
<dbReference type="Proteomes" id="UP001358417">
    <property type="component" value="Unassembled WGS sequence"/>
</dbReference>
<dbReference type="GeneID" id="89973992"/>
<evidence type="ECO:0000313" key="3">
    <source>
        <dbReference type="EMBL" id="KAK5048148.1"/>
    </source>
</evidence>
<keyword evidence="4" id="KW-1185">Reference proteome</keyword>
<dbReference type="RefSeq" id="XP_064703606.1">
    <property type="nucleotide sequence ID" value="XM_064849382.1"/>
</dbReference>
<protein>
    <recommendedName>
        <fullName evidence="5">GA4 desaturase</fullName>
    </recommendedName>
</protein>
<evidence type="ECO:0008006" key="5">
    <source>
        <dbReference type="Google" id="ProtNLM"/>
    </source>
</evidence>
<feature type="region of interest" description="Disordered" evidence="2">
    <location>
        <begin position="1"/>
        <end position="21"/>
    </location>
</feature>
<dbReference type="PANTHER" id="PTHR34598">
    <property type="entry name" value="BLL6449 PROTEIN"/>
    <property type="match status" value="1"/>
</dbReference>
<dbReference type="GO" id="GO:0016491">
    <property type="term" value="F:oxidoreductase activity"/>
    <property type="evidence" value="ECO:0007669"/>
    <property type="project" value="InterPro"/>
</dbReference>
<dbReference type="PANTHER" id="PTHR34598:SF3">
    <property type="entry name" value="OXIDOREDUCTASE AN1597"/>
    <property type="match status" value="1"/>
</dbReference>
<name>A0AAV9N4X7_9EURO</name>